<keyword evidence="3" id="KW-1185">Reference proteome</keyword>
<feature type="compositionally biased region" description="Basic and acidic residues" evidence="1">
    <location>
        <begin position="418"/>
        <end position="430"/>
    </location>
</feature>
<name>A0A448WVV6_9PLAT</name>
<sequence length="563" mass="62553">MPQFGGAFRLEVQHVRLVSKIPIFEPEFVVGEGDSGSLQVNDQPEKLDPAGLLRSRYSGGHALSVLKYQWNCLDRLPSYGYDPSDEILHLSSRRGQPFDPSSQTPPKAHADGSVRSGGNRVGFTGRNKSQSLPLLPNVAKPEAVRPGQEMLVSLSCTPSARLPLYQQIPPQMPVAGQQGLRLVKPTSPKALRHDQGPLPTWTSSQPELVESVEPEPQPLTGETWYRSPMCSGVSLPHLSPPRIDTTWLVSRSRVGRPYSRLTRCPDAETEEDPEGVCKLRTARRAEPKRNLLILPPSPNCHTCPDQQQNRLPRAQGPPACARKSSLYFNKAHTLTKPTNESWGRSEASLVKASSGRSIFSSRSFLPVDHRASRSVIRPAPSPTGQASALGQSDRMWLAMRCYSCHNLVSSGSDVKVRPNRAEREREKELADEMEADYEEAGREQAEEEAERMVSNWLGEHRRTGGHWGRYAKTGGQQLTGVNRRRRGRTTQPPMSPRTRYHAGRHHSMLRSRNNSTAHGMPVNGLSQVDARSEDLPKPHSAALWCCPEAEYGRCSGRQSLRQQ</sequence>
<organism evidence="2 3">
    <name type="scientific">Protopolystoma xenopodis</name>
    <dbReference type="NCBI Taxonomy" id="117903"/>
    <lineage>
        <taxon>Eukaryota</taxon>
        <taxon>Metazoa</taxon>
        <taxon>Spiralia</taxon>
        <taxon>Lophotrochozoa</taxon>
        <taxon>Platyhelminthes</taxon>
        <taxon>Monogenea</taxon>
        <taxon>Polyopisthocotylea</taxon>
        <taxon>Polystomatidea</taxon>
        <taxon>Polystomatidae</taxon>
        <taxon>Protopolystoma</taxon>
    </lineage>
</organism>
<accession>A0A448WVV6</accession>
<protein>
    <submittedName>
        <fullName evidence="2">Uncharacterized protein</fullName>
    </submittedName>
</protein>
<feature type="region of interest" description="Disordered" evidence="1">
    <location>
        <begin position="189"/>
        <end position="217"/>
    </location>
</feature>
<dbReference type="Proteomes" id="UP000784294">
    <property type="component" value="Unassembled WGS sequence"/>
</dbReference>
<reference evidence="2" key="1">
    <citation type="submission" date="2018-11" db="EMBL/GenBank/DDBJ databases">
        <authorList>
            <consortium name="Pathogen Informatics"/>
        </authorList>
    </citation>
    <scope>NUCLEOTIDE SEQUENCE</scope>
</reference>
<feature type="region of interest" description="Disordered" evidence="1">
    <location>
        <begin position="418"/>
        <end position="444"/>
    </location>
</feature>
<feature type="region of interest" description="Disordered" evidence="1">
    <location>
        <begin position="91"/>
        <end position="134"/>
    </location>
</feature>
<dbReference type="AlphaFoldDB" id="A0A448WVV6"/>
<evidence type="ECO:0000313" key="2">
    <source>
        <dbReference type="EMBL" id="VEL21510.1"/>
    </source>
</evidence>
<evidence type="ECO:0000313" key="3">
    <source>
        <dbReference type="Proteomes" id="UP000784294"/>
    </source>
</evidence>
<gene>
    <name evidence="2" type="ORF">PXEA_LOCUS14950</name>
</gene>
<feature type="region of interest" description="Disordered" evidence="1">
    <location>
        <begin position="482"/>
        <end position="505"/>
    </location>
</feature>
<proteinExistence type="predicted"/>
<dbReference type="EMBL" id="CAAALY010051716">
    <property type="protein sequence ID" value="VEL21510.1"/>
    <property type="molecule type" value="Genomic_DNA"/>
</dbReference>
<feature type="non-terminal residue" evidence="2">
    <location>
        <position position="563"/>
    </location>
</feature>
<evidence type="ECO:0000256" key="1">
    <source>
        <dbReference type="SAM" id="MobiDB-lite"/>
    </source>
</evidence>
<comment type="caution">
    <text evidence="2">The sequence shown here is derived from an EMBL/GenBank/DDBJ whole genome shotgun (WGS) entry which is preliminary data.</text>
</comment>